<sequence length="187" mass="20599">MPGSPTRDLAAGGSQEEEEEEELGPPISHSPTPSAEACNRRWSAIGSNKSLLSEIPGDGRTRSWRTEDTNDDYALDIPFVKVKGTSLHTRLGASGLTGLTTASDVKMGCHQRRKSDTTAAAEFPASEREQEDRQLSIAGKWVKAESASLNQYQGSDVLDDSDRQQDEAEFYAWKERAAFRRQQLVLL</sequence>
<proteinExistence type="predicted"/>
<protein>
    <submittedName>
        <fullName evidence="2">Uncharacterized protein</fullName>
    </submittedName>
</protein>
<evidence type="ECO:0000256" key="1">
    <source>
        <dbReference type="SAM" id="MobiDB-lite"/>
    </source>
</evidence>
<keyword evidence="3" id="KW-1185">Reference proteome</keyword>
<evidence type="ECO:0000313" key="3">
    <source>
        <dbReference type="Proteomes" id="UP000674318"/>
    </source>
</evidence>
<comment type="caution">
    <text evidence="2">The sequence shown here is derived from an EMBL/GenBank/DDBJ whole genome shotgun (WGS) entry which is preliminary data.</text>
</comment>
<dbReference type="GeneID" id="94287241"/>
<dbReference type="AlphaFoldDB" id="A0A836H2L9"/>
<gene>
    <name evidence="2" type="ORF">JKF63_01115</name>
</gene>
<dbReference type="OrthoDB" id="264066at2759"/>
<name>A0A836H2L9_9TRYP</name>
<dbReference type="Proteomes" id="UP000674318">
    <property type="component" value="Chromosome 35"/>
</dbReference>
<dbReference type="EMBL" id="JAFJZO010000035">
    <property type="protein sequence ID" value="KAG5492537.1"/>
    <property type="molecule type" value="Genomic_DNA"/>
</dbReference>
<accession>A0A836H2L9</accession>
<dbReference type="RefSeq" id="XP_067753321.1">
    <property type="nucleotide sequence ID" value="XM_067897164.1"/>
</dbReference>
<reference evidence="2 3" key="1">
    <citation type="submission" date="2021-02" db="EMBL/GenBank/DDBJ databases">
        <title>Porcisia hertigi Genome sequencing and assembly.</title>
        <authorList>
            <person name="Almutairi H."/>
            <person name="Gatherer D."/>
        </authorList>
    </citation>
    <scope>NUCLEOTIDE SEQUENCE [LARGE SCALE GENOMIC DNA]</scope>
    <source>
        <strain evidence="2 3">C119</strain>
    </source>
</reference>
<organism evidence="2 3">
    <name type="scientific">Porcisia hertigi</name>
    <dbReference type="NCBI Taxonomy" id="2761500"/>
    <lineage>
        <taxon>Eukaryota</taxon>
        <taxon>Discoba</taxon>
        <taxon>Euglenozoa</taxon>
        <taxon>Kinetoplastea</taxon>
        <taxon>Metakinetoplastina</taxon>
        <taxon>Trypanosomatida</taxon>
        <taxon>Trypanosomatidae</taxon>
        <taxon>Leishmaniinae</taxon>
        <taxon>Porcisia</taxon>
    </lineage>
</organism>
<evidence type="ECO:0000313" key="2">
    <source>
        <dbReference type="EMBL" id="KAG5492537.1"/>
    </source>
</evidence>
<feature type="region of interest" description="Disordered" evidence="1">
    <location>
        <begin position="1"/>
        <end position="38"/>
    </location>
</feature>
<dbReference type="KEGG" id="phet:94287241"/>